<gene>
    <name evidence="2" type="ORF">AHMF7605_18060</name>
</gene>
<name>A0A2T2YIE0_9BACT</name>
<dbReference type="EMBL" id="PYFT01000001">
    <property type="protein sequence ID" value="PSR55271.1"/>
    <property type="molecule type" value="Genomic_DNA"/>
</dbReference>
<keyword evidence="1" id="KW-1133">Transmembrane helix</keyword>
<feature type="transmembrane region" description="Helical" evidence="1">
    <location>
        <begin position="15"/>
        <end position="31"/>
    </location>
</feature>
<evidence type="ECO:0000256" key="1">
    <source>
        <dbReference type="SAM" id="Phobius"/>
    </source>
</evidence>
<keyword evidence="1" id="KW-0812">Transmembrane</keyword>
<reference evidence="2 3" key="1">
    <citation type="submission" date="2018-03" db="EMBL/GenBank/DDBJ databases">
        <title>Adhaeribacter sp. HMF7605 Genome sequencing and assembly.</title>
        <authorList>
            <person name="Kang H."/>
            <person name="Kang J."/>
            <person name="Cha I."/>
            <person name="Kim H."/>
            <person name="Joh K."/>
        </authorList>
    </citation>
    <scope>NUCLEOTIDE SEQUENCE [LARGE SCALE GENOMIC DNA]</scope>
    <source>
        <strain evidence="2 3">HMF7605</strain>
    </source>
</reference>
<dbReference type="AlphaFoldDB" id="A0A2T2YIE0"/>
<feature type="transmembrane region" description="Helical" evidence="1">
    <location>
        <begin position="70"/>
        <end position="87"/>
    </location>
</feature>
<keyword evidence="3" id="KW-1185">Reference proteome</keyword>
<protein>
    <submittedName>
        <fullName evidence="2">Uncharacterized protein</fullName>
    </submittedName>
</protein>
<sequence length="88" mass="9802">MKGESNYNSGLTKRIILYLVGLILTSIGHLFSKGNSHTAPLSFPIIVLFIIPGTIWLIADYLHYKPQNLISIHVIGLLTNFLIIILIT</sequence>
<proteinExistence type="predicted"/>
<evidence type="ECO:0000313" key="3">
    <source>
        <dbReference type="Proteomes" id="UP000240357"/>
    </source>
</evidence>
<keyword evidence="1" id="KW-0472">Membrane</keyword>
<dbReference type="Proteomes" id="UP000240357">
    <property type="component" value="Unassembled WGS sequence"/>
</dbReference>
<feature type="transmembrane region" description="Helical" evidence="1">
    <location>
        <begin position="43"/>
        <end position="64"/>
    </location>
</feature>
<accession>A0A2T2YIE0</accession>
<organism evidence="2 3">
    <name type="scientific">Adhaeribacter arboris</name>
    <dbReference type="NCBI Taxonomy" id="2072846"/>
    <lineage>
        <taxon>Bacteria</taxon>
        <taxon>Pseudomonadati</taxon>
        <taxon>Bacteroidota</taxon>
        <taxon>Cytophagia</taxon>
        <taxon>Cytophagales</taxon>
        <taxon>Hymenobacteraceae</taxon>
        <taxon>Adhaeribacter</taxon>
    </lineage>
</organism>
<comment type="caution">
    <text evidence="2">The sequence shown here is derived from an EMBL/GenBank/DDBJ whole genome shotgun (WGS) entry which is preliminary data.</text>
</comment>
<evidence type="ECO:0000313" key="2">
    <source>
        <dbReference type="EMBL" id="PSR55271.1"/>
    </source>
</evidence>